<dbReference type="Pfam" id="PF01075">
    <property type="entry name" value="Glyco_transf_9"/>
    <property type="match status" value="1"/>
</dbReference>
<keyword evidence="2 3" id="KW-0808">Transferase</keyword>
<accession>K2HLR2</accession>
<evidence type="ECO:0000256" key="1">
    <source>
        <dbReference type="ARBA" id="ARBA00022676"/>
    </source>
</evidence>
<evidence type="ECO:0000256" key="2">
    <source>
        <dbReference type="ARBA" id="ARBA00022679"/>
    </source>
</evidence>
<dbReference type="PANTHER" id="PTHR30160:SF1">
    <property type="entry name" value="LIPOPOLYSACCHARIDE 1,2-N-ACETYLGLUCOSAMINETRANSFERASE-RELATED"/>
    <property type="match status" value="1"/>
</dbReference>
<reference evidence="3 4" key="1">
    <citation type="journal article" date="2012" name="J. Bacteriol.">
        <title>Draft Genome Sequence of Oceaniovalibus guishaninsula JLT2003T.</title>
        <authorList>
            <person name="Tang K."/>
            <person name="Liu K."/>
            <person name="Jiao N."/>
        </authorList>
    </citation>
    <scope>NUCLEOTIDE SEQUENCE [LARGE SCALE GENOMIC DNA]</scope>
    <source>
        <strain evidence="3 4">JLT2003</strain>
    </source>
</reference>
<sequence length="387" mass="40567">MTAAGWDAARRVLAVRLDAMGDVLMTAPALAAIKGSGAGTRHLTLLTSPAGAAVARLIPAIDDVIVYRAPWSKLPPGTLPDPDADLALIEMLRARRFDAAAIFTVHSQSALPATLICHLAGIPLRLAYCRENPYDLLTDWVRETEPAAHLRHEARRQIDLVASVGLRGPEAPGLVLPASAERAAAARLRALGLDGSRNWCVLHPGASAPSRRAPLATFVKAAEILTQRHGWRILVTGHGAEATLADRIATLSGVAATGPMELPDLAALIARAPVLVTNNTGPAHLAAALGTPVVDLYALTNLQHAPWKAKGRVLFRDVPCRVCLKSVCPEGHHRCLADIDPAEVAAAALECAGGAAPAIPEDPARIFGRDGITRGADEARDLPASVA</sequence>
<organism evidence="3 4">
    <name type="scientific">Oceaniovalibus guishaninsula JLT2003</name>
    <dbReference type="NCBI Taxonomy" id="1231392"/>
    <lineage>
        <taxon>Bacteria</taxon>
        <taxon>Pseudomonadati</taxon>
        <taxon>Pseudomonadota</taxon>
        <taxon>Alphaproteobacteria</taxon>
        <taxon>Rhodobacterales</taxon>
        <taxon>Roseobacteraceae</taxon>
        <taxon>Oceaniovalibus</taxon>
    </lineage>
</organism>
<dbReference type="eggNOG" id="COG0859">
    <property type="taxonomic scope" value="Bacteria"/>
</dbReference>
<dbReference type="PATRIC" id="fig|1231392.3.peg.2190"/>
<evidence type="ECO:0000313" key="4">
    <source>
        <dbReference type="Proteomes" id="UP000006765"/>
    </source>
</evidence>
<evidence type="ECO:0000313" key="3">
    <source>
        <dbReference type="EMBL" id="EKE43844.1"/>
    </source>
</evidence>
<keyword evidence="4" id="KW-1185">Reference proteome</keyword>
<protein>
    <submittedName>
        <fullName evidence="3">ADP-heptose--LPS heptosyltransferase II</fullName>
    </submittedName>
</protein>
<dbReference type="GO" id="GO:0009244">
    <property type="term" value="P:lipopolysaccharide core region biosynthetic process"/>
    <property type="evidence" value="ECO:0007669"/>
    <property type="project" value="TreeGrafter"/>
</dbReference>
<dbReference type="EMBL" id="AMGO01000047">
    <property type="protein sequence ID" value="EKE43844.1"/>
    <property type="molecule type" value="Genomic_DNA"/>
</dbReference>
<dbReference type="Gene3D" id="3.40.50.2000">
    <property type="entry name" value="Glycogen Phosphorylase B"/>
    <property type="match status" value="2"/>
</dbReference>
<dbReference type="CDD" id="cd03789">
    <property type="entry name" value="GT9_LPS_heptosyltransferase"/>
    <property type="match status" value="1"/>
</dbReference>
<dbReference type="SUPFAM" id="SSF53756">
    <property type="entry name" value="UDP-Glycosyltransferase/glycogen phosphorylase"/>
    <property type="match status" value="1"/>
</dbReference>
<dbReference type="InterPro" id="IPR051199">
    <property type="entry name" value="LPS_LOS_Heptosyltrfase"/>
</dbReference>
<dbReference type="STRING" id="1231392.OCGS_2178"/>
<dbReference type="GO" id="GO:0005829">
    <property type="term" value="C:cytosol"/>
    <property type="evidence" value="ECO:0007669"/>
    <property type="project" value="TreeGrafter"/>
</dbReference>
<dbReference type="GO" id="GO:0008713">
    <property type="term" value="F:ADP-heptose-lipopolysaccharide heptosyltransferase activity"/>
    <property type="evidence" value="ECO:0007669"/>
    <property type="project" value="TreeGrafter"/>
</dbReference>
<gene>
    <name evidence="3" type="ORF">OCGS_2178</name>
</gene>
<keyword evidence="1" id="KW-0328">Glycosyltransferase</keyword>
<comment type="caution">
    <text evidence="3">The sequence shown here is derived from an EMBL/GenBank/DDBJ whole genome shotgun (WGS) entry which is preliminary data.</text>
</comment>
<dbReference type="OrthoDB" id="9797795at2"/>
<proteinExistence type="predicted"/>
<dbReference type="AlphaFoldDB" id="K2HLR2"/>
<dbReference type="PANTHER" id="PTHR30160">
    <property type="entry name" value="TETRAACYLDISACCHARIDE 4'-KINASE-RELATED"/>
    <property type="match status" value="1"/>
</dbReference>
<dbReference type="InterPro" id="IPR002201">
    <property type="entry name" value="Glyco_trans_9"/>
</dbReference>
<dbReference type="Proteomes" id="UP000006765">
    <property type="component" value="Unassembled WGS sequence"/>
</dbReference>
<dbReference type="RefSeq" id="WP_007427330.1">
    <property type="nucleotide sequence ID" value="NZ_AMGO01000047.1"/>
</dbReference>
<name>K2HLR2_9RHOB</name>